<evidence type="ECO:0000313" key="3">
    <source>
        <dbReference type="Proteomes" id="UP000830729"/>
    </source>
</evidence>
<keyword evidence="3" id="KW-1185">Reference proteome</keyword>
<keyword evidence="1" id="KW-1133">Transmembrane helix</keyword>
<dbReference type="KEGG" id="halx:M0R89_14045"/>
<feature type="transmembrane region" description="Helical" evidence="1">
    <location>
        <begin position="45"/>
        <end position="66"/>
    </location>
</feature>
<name>A0A8U0HRI5_9EURY</name>
<dbReference type="Proteomes" id="UP000830729">
    <property type="component" value="Chromosome"/>
</dbReference>
<feature type="transmembrane region" description="Helical" evidence="1">
    <location>
        <begin position="72"/>
        <end position="90"/>
    </location>
</feature>
<reference evidence="2 3" key="1">
    <citation type="submission" date="2022-04" db="EMBL/GenBank/DDBJ databases">
        <title>Diverse halophilic archaea isolated from saline environments.</title>
        <authorList>
            <person name="Cui H.-L."/>
        </authorList>
    </citation>
    <scope>NUCLEOTIDE SEQUENCE [LARGE SCALE GENOMIC DNA]</scope>
    <source>
        <strain evidence="2 3">XZYJT49</strain>
    </source>
</reference>
<evidence type="ECO:0000256" key="1">
    <source>
        <dbReference type="SAM" id="Phobius"/>
    </source>
</evidence>
<feature type="transmembrane region" description="Helical" evidence="1">
    <location>
        <begin position="12"/>
        <end position="33"/>
    </location>
</feature>
<dbReference type="RefSeq" id="WP_248649707.1">
    <property type="nucleotide sequence ID" value="NZ_CP096659.1"/>
</dbReference>
<protein>
    <submittedName>
        <fullName evidence="2">Uncharacterized protein</fullName>
    </submittedName>
</protein>
<dbReference type="EMBL" id="CP096659">
    <property type="protein sequence ID" value="UPV73655.1"/>
    <property type="molecule type" value="Genomic_DNA"/>
</dbReference>
<feature type="transmembrane region" description="Helical" evidence="1">
    <location>
        <begin position="99"/>
        <end position="119"/>
    </location>
</feature>
<accession>A0A8U0HRI5</accession>
<dbReference type="AlphaFoldDB" id="A0A8U0HRI5"/>
<gene>
    <name evidence="2" type="ORF">M0R89_14045</name>
</gene>
<keyword evidence="1" id="KW-0472">Membrane</keyword>
<evidence type="ECO:0000313" key="2">
    <source>
        <dbReference type="EMBL" id="UPV73655.1"/>
    </source>
</evidence>
<keyword evidence="1" id="KW-0812">Transmembrane</keyword>
<proteinExistence type="predicted"/>
<dbReference type="GeneID" id="72186342"/>
<organism evidence="2 3">
    <name type="scientific">Halorussus limi</name>
    <dbReference type="NCBI Taxonomy" id="2938695"/>
    <lineage>
        <taxon>Archaea</taxon>
        <taxon>Methanobacteriati</taxon>
        <taxon>Methanobacteriota</taxon>
        <taxon>Stenosarchaea group</taxon>
        <taxon>Halobacteria</taxon>
        <taxon>Halobacteriales</taxon>
        <taxon>Haladaptataceae</taxon>
        <taxon>Halorussus</taxon>
    </lineage>
</organism>
<sequence length="125" mass="12948">MFDWLFPNWSNPAALTALVVSKVLLNAALTAFVAESTRATSRSALLTAGLTVASTILFVSVLRGGAGITASYVEFLAQAVLLAVAGRAVYSTPSLRRRVAVPVFLGAISLALVVIPVYGEATVAP</sequence>